<evidence type="ECO:0000256" key="3">
    <source>
        <dbReference type="ARBA" id="ARBA00022980"/>
    </source>
</evidence>
<dbReference type="Pfam" id="PF00253">
    <property type="entry name" value="Ribosomal_S14"/>
    <property type="match status" value="1"/>
</dbReference>
<protein>
    <recommendedName>
        <fullName evidence="5 7">Small ribosomal subunit protein uS14</fullName>
    </recommendedName>
</protein>
<evidence type="ECO:0000256" key="6">
    <source>
        <dbReference type="ARBA" id="ARBA00047110"/>
    </source>
</evidence>
<dbReference type="PANTHER" id="PTHR19836:SF19">
    <property type="entry name" value="SMALL RIBOSOMAL SUBUNIT PROTEIN US14M"/>
    <property type="match status" value="1"/>
</dbReference>
<dbReference type="Proteomes" id="UP000050381">
    <property type="component" value="Unassembled WGS sequence"/>
</dbReference>
<dbReference type="GO" id="GO:0019843">
    <property type="term" value="F:rRNA binding"/>
    <property type="evidence" value="ECO:0007669"/>
    <property type="project" value="UniProtKB-UniRule"/>
</dbReference>
<comment type="caution">
    <text evidence="8">The sequence shown here is derived from an EMBL/GenBank/DDBJ whole genome shotgun (WGS) entry which is preliminary data.</text>
</comment>
<dbReference type="GO" id="GO:0003735">
    <property type="term" value="F:structural constituent of ribosome"/>
    <property type="evidence" value="ECO:0007669"/>
    <property type="project" value="InterPro"/>
</dbReference>
<dbReference type="NCBIfam" id="NF006477">
    <property type="entry name" value="PRK08881.1"/>
    <property type="match status" value="1"/>
</dbReference>
<proteinExistence type="inferred from homology"/>
<evidence type="ECO:0000313" key="9">
    <source>
        <dbReference type="Proteomes" id="UP000050381"/>
    </source>
</evidence>
<comment type="subunit">
    <text evidence="6 7">Part of the 30S ribosomal subunit. Contacts proteins S3 and S10.</text>
</comment>
<evidence type="ECO:0000313" key="8">
    <source>
        <dbReference type="EMBL" id="KPW91132.1"/>
    </source>
</evidence>
<keyword evidence="7" id="KW-0699">rRNA-binding</keyword>
<dbReference type="Gene3D" id="1.10.287.1480">
    <property type="match status" value="1"/>
</dbReference>
<dbReference type="SUPFAM" id="SSF57716">
    <property type="entry name" value="Glucocorticoid receptor-like (DNA-binding domain)"/>
    <property type="match status" value="1"/>
</dbReference>
<evidence type="ECO:0000256" key="2">
    <source>
        <dbReference type="ARBA" id="ARBA00009083"/>
    </source>
</evidence>
<comment type="similarity">
    <text evidence="2 7">Belongs to the universal ribosomal protein uS14 family.</text>
</comment>
<keyword evidence="7" id="KW-0694">RNA-binding</keyword>
<keyword evidence="4 7" id="KW-0687">Ribonucleoprotein</keyword>
<dbReference type="HAMAP" id="MF_00537">
    <property type="entry name" value="Ribosomal_uS14_1"/>
    <property type="match status" value="1"/>
</dbReference>
<dbReference type="GO" id="GO:0005737">
    <property type="term" value="C:cytoplasm"/>
    <property type="evidence" value="ECO:0007669"/>
    <property type="project" value="UniProtKB-ARBA"/>
</dbReference>
<dbReference type="InterPro" id="IPR023036">
    <property type="entry name" value="Ribosomal_uS14_bac/plastid"/>
</dbReference>
<gene>
    <name evidence="7" type="primary">rpsN</name>
    <name evidence="8" type="ORF">ALO79_02948</name>
</gene>
<accession>A0A0P9MR88</accession>
<dbReference type="GO" id="GO:0006412">
    <property type="term" value="P:translation"/>
    <property type="evidence" value="ECO:0007669"/>
    <property type="project" value="UniProtKB-UniRule"/>
</dbReference>
<dbReference type="AlphaFoldDB" id="A0A0P9MR88"/>
<reference evidence="8 9" key="1">
    <citation type="submission" date="2015-09" db="EMBL/GenBank/DDBJ databases">
        <title>Genome announcement of multiple Pseudomonas syringae strains.</title>
        <authorList>
            <person name="Thakur S."/>
            <person name="Wang P.W."/>
            <person name="Gong Y."/>
            <person name="Weir B.S."/>
            <person name="Guttman D.S."/>
        </authorList>
    </citation>
    <scope>NUCLEOTIDE SEQUENCE [LARGE SCALE GENOMIC DNA]</scope>
    <source>
        <strain evidence="8 9">ICMP9419</strain>
    </source>
</reference>
<evidence type="ECO:0000256" key="1">
    <source>
        <dbReference type="ARBA" id="ARBA00003686"/>
    </source>
</evidence>
<dbReference type="EMBL" id="LJQD01000463">
    <property type="protein sequence ID" value="KPW91132.1"/>
    <property type="molecule type" value="Genomic_DNA"/>
</dbReference>
<comment type="function">
    <text evidence="1 7">Binds 16S rRNA, required for the assembly of 30S particles and may also be responsible for determining the conformation of the 16S rRNA at the A site.</text>
</comment>
<dbReference type="PATRIC" id="fig|264450.4.peg.3576"/>
<dbReference type="GO" id="GO:0015935">
    <property type="term" value="C:small ribosomal subunit"/>
    <property type="evidence" value="ECO:0007669"/>
    <property type="project" value="TreeGrafter"/>
</dbReference>
<organism evidence="8 9">
    <name type="scientific">Pseudomonas syringae pv. castaneae</name>
    <dbReference type="NCBI Taxonomy" id="264450"/>
    <lineage>
        <taxon>Bacteria</taxon>
        <taxon>Pseudomonadati</taxon>
        <taxon>Pseudomonadota</taxon>
        <taxon>Gammaproteobacteria</taxon>
        <taxon>Pseudomonadales</taxon>
        <taxon>Pseudomonadaceae</taxon>
        <taxon>Pseudomonas</taxon>
        <taxon>Pseudomonas syringae</taxon>
    </lineage>
</organism>
<evidence type="ECO:0000256" key="4">
    <source>
        <dbReference type="ARBA" id="ARBA00023274"/>
    </source>
</evidence>
<evidence type="ECO:0000256" key="7">
    <source>
        <dbReference type="HAMAP-Rule" id="MF_00537"/>
    </source>
</evidence>
<name>A0A0P9MR88_PSESX</name>
<dbReference type="FunFam" id="1.10.287.1480:FF:000001">
    <property type="entry name" value="30S ribosomal protein S14"/>
    <property type="match status" value="1"/>
</dbReference>
<dbReference type="PANTHER" id="PTHR19836">
    <property type="entry name" value="30S RIBOSOMAL PROTEIN S14"/>
    <property type="match status" value="1"/>
</dbReference>
<evidence type="ECO:0000256" key="5">
    <source>
        <dbReference type="ARBA" id="ARBA00035167"/>
    </source>
</evidence>
<keyword evidence="3 7" id="KW-0689">Ribosomal protein</keyword>
<sequence>MPRTMTKAAHCCVLSNSRSATDWSRKMAKKSMKNRELKRQLTVAKYAKKRAELKAIIVDLNASPEARWEATVALQKQPRDASAARMRNRCRITGRPHGVYRKFGLGRNKLREAAMRGDVPGLVKASW</sequence>
<dbReference type="InterPro" id="IPR001209">
    <property type="entry name" value="Ribosomal_uS14"/>
</dbReference>